<protein>
    <recommendedName>
        <fullName evidence="3">Phosphoserine phosphatase</fullName>
        <shortName evidence="3">PSP</shortName>
        <ecNumber evidence="3">3.1.3.3</ecNumber>
    </recommendedName>
</protein>
<evidence type="ECO:0000256" key="3">
    <source>
        <dbReference type="HAMAP-Rule" id="MF_02240"/>
    </source>
</evidence>
<dbReference type="SFLD" id="SFLDG01135">
    <property type="entry name" value="C1.5.6:_HAD__Beta-PGM__Phospha"/>
    <property type="match status" value="1"/>
</dbReference>
<dbReference type="Gene3D" id="1.20.120.710">
    <property type="entry name" value="Haloacid dehalogenase hydrolase-like domain"/>
    <property type="match status" value="1"/>
</dbReference>
<dbReference type="GO" id="GO:0006564">
    <property type="term" value="P:L-serine biosynthetic process"/>
    <property type="evidence" value="ECO:0007669"/>
    <property type="project" value="UniProtKB-UniRule"/>
</dbReference>
<dbReference type="NCBIfam" id="TIGR01549">
    <property type="entry name" value="HAD-SF-IA-v1"/>
    <property type="match status" value="1"/>
</dbReference>
<dbReference type="EC" id="3.1.3.3" evidence="3"/>
<dbReference type="InterPro" id="IPR036412">
    <property type="entry name" value="HAD-like_sf"/>
</dbReference>
<dbReference type="GO" id="GO:0036424">
    <property type="term" value="F:L-phosphoserine phosphatase activity"/>
    <property type="evidence" value="ECO:0007669"/>
    <property type="project" value="UniProtKB-UniRule"/>
</dbReference>
<comment type="similarity">
    <text evidence="3">Belongs to the HAD-like hydrolase superfamily.</text>
</comment>
<dbReference type="Gene3D" id="3.40.50.1000">
    <property type="entry name" value="HAD superfamily/HAD-like"/>
    <property type="match status" value="1"/>
</dbReference>
<keyword evidence="5" id="KW-1185">Reference proteome</keyword>
<dbReference type="HAMAP" id="MF_02240">
    <property type="entry name" value="PSP"/>
    <property type="match status" value="1"/>
</dbReference>
<dbReference type="RefSeq" id="WP_138225739.1">
    <property type="nucleotide sequence ID" value="NZ_CP040396.1"/>
</dbReference>
<comment type="cofactor">
    <cofactor evidence="3">
        <name>Mg(2+)</name>
        <dbReference type="ChEBI" id="CHEBI:18420"/>
    </cofactor>
    <cofactor evidence="3">
        <name>Co(2+)</name>
        <dbReference type="ChEBI" id="CHEBI:48828"/>
    </cofactor>
</comment>
<keyword evidence="2 3" id="KW-0460">Magnesium</keyword>
<dbReference type="Proteomes" id="UP000300879">
    <property type="component" value="Chromosome"/>
</dbReference>
<dbReference type="PANTHER" id="PTHR46470">
    <property type="entry name" value="N-ACYLNEURAMINATE-9-PHOSPHATASE"/>
    <property type="match status" value="1"/>
</dbReference>
<evidence type="ECO:0000256" key="2">
    <source>
        <dbReference type="ARBA" id="ARBA00022842"/>
    </source>
</evidence>
<dbReference type="NCBIfam" id="TIGR01509">
    <property type="entry name" value="HAD-SF-IA-v3"/>
    <property type="match status" value="1"/>
</dbReference>
<keyword evidence="3" id="KW-0170">Cobalt</keyword>
<dbReference type="OrthoDB" id="9809962at2"/>
<dbReference type="EMBL" id="CP040396">
    <property type="protein sequence ID" value="QCT02755.1"/>
    <property type="molecule type" value="Genomic_DNA"/>
</dbReference>
<evidence type="ECO:0000256" key="1">
    <source>
        <dbReference type="ARBA" id="ARBA00022801"/>
    </source>
</evidence>
<dbReference type="InterPro" id="IPR006439">
    <property type="entry name" value="HAD-SF_hydro_IA"/>
</dbReference>
<keyword evidence="3" id="KW-0028">Amino-acid biosynthesis</keyword>
<dbReference type="InterPro" id="IPR051400">
    <property type="entry name" value="HAD-like_hydrolase"/>
</dbReference>
<comment type="catalytic activity">
    <reaction evidence="3">
        <text>O-phospho-L-serine + H2O = L-serine + phosphate</text>
        <dbReference type="Rhea" id="RHEA:21208"/>
        <dbReference type="ChEBI" id="CHEBI:15377"/>
        <dbReference type="ChEBI" id="CHEBI:33384"/>
        <dbReference type="ChEBI" id="CHEBI:43474"/>
        <dbReference type="ChEBI" id="CHEBI:57524"/>
        <dbReference type="EC" id="3.1.3.3"/>
    </reaction>
</comment>
<evidence type="ECO:0000313" key="4">
    <source>
        <dbReference type="EMBL" id="QCT02755.1"/>
    </source>
</evidence>
<reference evidence="4 5" key="1">
    <citation type="submission" date="2019-05" db="EMBL/GenBank/DDBJ databases">
        <authorList>
            <person name="Chen C."/>
        </authorList>
    </citation>
    <scope>NUCLEOTIDE SEQUENCE [LARGE SCALE GENOMIC DNA]</scope>
    <source>
        <strain evidence="4 5">HB172198</strain>
    </source>
</reference>
<dbReference type="InterPro" id="IPR044266">
    <property type="entry name" value="PSP_YsaA"/>
</dbReference>
<comment type="function">
    <text evidence="3">Catalyzes the last step of the phosphorylated serine biosynthetic pathway, i.e. dephosphorylation of O-phospho-L-serine to form L-serine.</text>
</comment>
<comment type="catalytic activity">
    <reaction evidence="3">
        <text>O-phospho-D-serine + H2O = D-serine + phosphate</text>
        <dbReference type="Rhea" id="RHEA:24873"/>
        <dbReference type="ChEBI" id="CHEBI:15377"/>
        <dbReference type="ChEBI" id="CHEBI:35247"/>
        <dbReference type="ChEBI" id="CHEBI:43474"/>
        <dbReference type="ChEBI" id="CHEBI:58680"/>
        <dbReference type="EC" id="3.1.3.3"/>
    </reaction>
</comment>
<name>A0A4P8XK50_9BACL</name>
<dbReference type="Pfam" id="PF00702">
    <property type="entry name" value="Hydrolase"/>
    <property type="match status" value="1"/>
</dbReference>
<dbReference type="SFLD" id="SFLDG01129">
    <property type="entry name" value="C1.5:_HAD__Beta-PGM__Phosphata"/>
    <property type="match status" value="1"/>
</dbReference>
<dbReference type="InterPro" id="IPR023214">
    <property type="entry name" value="HAD_sf"/>
</dbReference>
<keyword evidence="1 3" id="KW-0378">Hydrolase</keyword>
<dbReference type="SUPFAM" id="SSF56784">
    <property type="entry name" value="HAD-like"/>
    <property type="match status" value="1"/>
</dbReference>
<dbReference type="PANTHER" id="PTHR46470:SF3">
    <property type="entry name" value="N-ACYLNEURAMINATE-9-PHOSPHATASE"/>
    <property type="match status" value="1"/>
</dbReference>
<dbReference type="SFLD" id="SFLDS00003">
    <property type="entry name" value="Haloacid_Dehalogenase"/>
    <property type="match status" value="1"/>
</dbReference>
<gene>
    <name evidence="4" type="ORF">E6C60_2040</name>
</gene>
<evidence type="ECO:0000313" key="5">
    <source>
        <dbReference type="Proteomes" id="UP000300879"/>
    </source>
</evidence>
<dbReference type="KEGG" id="palo:E6C60_2040"/>
<accession>A0A4P8XK50</accession>
<organism evidence="4 5">
    <name type="scientific">Paenibacillus algicola</name>
    <dbReference type="NCBI Taxonomy" id="2565926"/>
    <lineage>
        <taxon>Bacteria</taxon>
        <taxon>Bacillati</taxon>
        <taxon>Bacillota</taxon>
        <taxon>Bacilli</taxon>
        <taxon>Bacillales</taxon>
        <taxon>Paenibacillaceae</taxon>
        <taxon>Paenibacillus</taxon>
    </lineage>
</organism>
<sequence>MSTAAVLFDLDDTLLWDERSVEEAFTATCKAAADAVSIDAGELLAAVREEARKLYETYDTFAFTQMIGINPYEGLWANFTAGEQPEFRRLQELAPGYRKSSWDKALNRLGVQNEELAAALAEQFAAERRKRPYVYAETFEVLKSLQGKVKLLLLTNGSPDLQQEKLDGVPDLAPYFDHIVISGSFGKGKPDPSIFLHALSMLEVDPQRAIMVGDKLTTDIKGGNAAGLTTVWINRTDRPKDPAILPNYEIQDLKELHPILNELQLT</sequence>
<dbReference type="AlphaFoldDB" id="A0A4P8XK50"/>
<comment type="pathway">
    <text evidence="3">Amino-acid biosynthesis; L-serine biosynthesis; L-serine from 3-phospho-D-glycerate: step 3/3.</text>
</comment>
<proteinExistence type="inferred from homology"/>
<keyword evidence="3" id="KW-0718">Serine biosynthesis</keyword>